<dbReference type="InterPro" id="IPR056935">
    <property type="entry name" value="Rv0428c-like_C"/>
</dbReference>
<accession>A0A5C4VA40</accession>
<protein>
    <submittedName>
        <fullName evidence="2">GNAT family N-acetyltransferase</fullName>
    </submittedName>
</protein>
<dbReference type="Pfam" id="PF24553">
    <property type="entry name" value="Rv0428c_C"/>
    <property type="match status" value="1"/>
</dbReference>
<name>A0A5C4VA40_9ACTN</name>
<dbReference type="AlphaFoldDB" id="A0A5C4VA40"/>
<dbReference type="SUPFAM" id="SSF55729">
    <property type="entry name" value="Acyl-CoA N-acyltransferases (Nat)"/>
    <property type="match status" value="1"/>
</dbReference>
<organism evidence="2 3">
    <name type="scientific">Streptomyces sedi</name>
    <dbReference type="NCBI Taxonomy" id="555059"/>
    <lineage>
        <taxon>Bacteria</taxon>
        <taxon>Bacillati</taxon>
        <taxon>Actinomycetota</taxon>
        <taxon>Actinomycetes</taxon>
        <taxon>Kitasatosporales</taxon>
        <taxon>Streptomycetaceae</taxon>
        <taxon>Streptomyces</taxon>
    </lineage>
</organism>
<evidence type="ECO:0000313" key="3">
    <source>
        <dbReference type="Proteomes" id="UP000311713"/>
    </source>
</evidence>
<keyword evidence="2" id="KW-0808">Transferase</keyword>
<dbReference type="Proteomes" id="UP000311713">
    <property type="component" value="Unassembled WGS sequence"/>
</dbReference>
<dbReference type="InterPro" id="IPR000182">
    <property type="entry name" value="GNAT_dom"/>
</dbReference>
<reference evidence="2 3" key="1">
    <citation type="submission" date="2019-06" db="EMBL/GenBank/DDBJ databases">
        <title>Draft genome of Streptomyces sedi sp. JCM16909.</title>
        <authorList>
            <person name="Klykleung N."/>
            <person name="Tanasupawat S."/>
            <person name="Kudo T."/>
            <person name="Yuki M."/>
            <person name="Ohkuma M."/>
        </authorList>
    </citation>
    <scope>NUCLEOTIDE SEQUENCE [LARGE SCALE GENOMIC DNA]</scope>
    <source>
        <strain evidence="2 3">JCM 16909</strain>
    </source>
</reference>
<dbReference type="InterPro" id="IPR016181">
    <property type="entry name" value="Acyl_CoA_acyltransferase"/>
</dbReference>
<gene>
    <name evidence="2" type="ORF">FH715_05690</name>
</gene>
<proteinExistence type="predicted"/>
<sequence>MEFTAGARLEVRITPDDVGKRVSVRTATGAGEGGGRFTDTLGILTSWTGGVLTVTRRSGETVGLAESALVAGKVVPPAPARRRGVPAASVAELTHVTTRAWPAPETERVGDWLLRAAGGWTRRANSAVRLGPADPELDRVVAWYAARGLPPLVRVATGGGEGDERLVAALDARGWRPVGFALQRVGALAPLADREPDGRVTVGRELTARWLAGNPSAGRDPAMARRVLAAGPSVLFAEVAGGEGEPPQAVGRCVVDGRWAGFSAIEVAPAHRRRGLGTALMAELARAALAEGASAGWLQVTPGNEAANALYERLGFAEHHRYHFRAAPTG</sequence>
<evidence type="ECO:0000259" key="1">
    <source>
        <dbReference type="PROSITE" id="PS51186"/>
    </source>
</evidence>
<dbReference type="PANTHER" id="PTHR43072">
    <property type="entry name" value="N-ACETYLTRANSFERASE"/>
    <property type="match status" value="1"/>
</dbReference>
<evidence type="ECO:0000313" key="2">
    <source>
        <dbReference type="EMBL" id="TNM32804.1"/>
    </source>
</evidence>
<comment type="caution">
    <text evidence="2">The sequence shown here is derived from an EMBL/GenBank/DDBJ whole genome shotgun (WGS) entry which is preliminary data.</text>
</comment>
<keyword evidence="3" id="KW-1185">Reference proteome</keyword>
<dbReference type="PANTHER" id="PTHR43072:SF60">
    <property type="entry name" value="L-2,4-DIAMINOBUTYRIC ACID ACETYLTRANSFERASE"/>
    <property type="match status" value="1"/>
</dbReference>
<feature type="domain" description="N-acetyltransferase" evidence="1">
    <location>
        <begin position="198"/>
        <end position="330"/>
    </location>
</feature>
<dbReference type="EMBL" id="VDGT01000003">
    <property type="protein sequence ID" value="TNM32804.1"/>
    <property type="molecule type" value="Genomic_DNA"/>
</dbReference>
<dbReference type="GO" id="GO:0016747">
    <property type="term" value="F:acyltransferase activity, transferring groups other than amino-acyl groups"/>
    <property type="evidence" value="ECO:0007669"/>
    <property type="project" value="InterPro"/>
</dbReference>
<dbReference type="PROSITE" id="PS51186">
    <property type="entry name" value="GNAT"/>
    <property type="match status" value="1"/>
</dbReference>
<dbReference type="Gene3D" id="3.40.630.30">
    <property type="match status" value="1"/>
</dbReference>
<dbReference type="OrthoDB" id="9775595at2"/>
<dbReference type="RefSeq" id="WP_139641349.1">
    <property type="nucleotide sequence ID" value="NZ_VDGT01000003.1"/>
</dbReference>